<keyword evidence="2" id="KW-1185">Reference proteome</keyword>
<evidence type="ECO:0000313" key="1">
    <source>
        <dbReference type="EMBL" id="EMD34604.1"/>
    </source>
</evidence>
<organism evidence="1 2">
    <name type="scientific">Ceriporiopsis subvermispora (strain B)</name>
    <name type="common">White-rot fungus</name>
    <name type="synonym">Gelatoporia subvermispora</name>
    <dbReference type="NCBI Taxonomy" id="914234"/>
    <lineage>
        <taxon>Eukaryota</taxon>
        <taxon>Fungi</taxon>
        <taxon>Dikarya</taxon>
        <taxon>Basidiomycota</taxon>
        <taxon>Agaricomycotina</taxon>
        <taxon>Agaricomycetes</taxon>
        <taxon>Polyporales</taxon>
        <taxon>Gelatoporiaceae</taxon>
        <taxon>Gelatoporia</taxon>
    </lineage>
</organism>
<evidence type="ECO:0000313" key="2">
    <source>
        <dbReference type="Proteomes" id="UP000016930"/>
    </source>
</evidence>
<dbReference type="AlphaFoldDB" id="M2PFA5"/>
<dbReference type="Gene3D" id="3.80.10.10">
    <property type="entry name" value="Ribonuclease Inhibitor"/>
    <property type="match status" value="1"/>
</dbReference>
<protein>
    <recommendedName>
        <fullName evidence="3">F-box domain-containing protein</fullName>
    </recommendedName>
</protein>
<proteinExistence type="predicted"/>
<dbReference type="STRING" id="914234.M2PFA5"/>
<gene>
    <name evidence="1" type="ORF">CERSUDRAFT_116769</name>
</gene>
<dbReference type="Proteomes" id="UP000016930">
    <property type="component" value="Unassembled WGS sequence"/>
</dbReference>
<dbReference type="InterPro" id="IPR032675">
    <property type="entry name" value="LRR_dom_sf"/>
</dbReference>
<name>M2PFA5_CERS8</name>
<sequence length="519" mass="59417">MKPDKIPADVWMEVFGHINHPQTLLNVSLASKAFCDFAFRALHRHLIWRKPQDAVASISVFGNNPGLQIYVRTLCVGVSTLPEPLGGFIVDENGEIAQRAPGDIAGIDHTRLNNSLRYYSSEPSPLFASRALHDSMINRIAGFASLANLTFFNVIFTHQHFTLFHSLPRLRKLHLEFCIFPLRSRSPSLDHSTLSLTELTMLNLRRRLIDWNDGHHVTVEEDVTHILTLATAHNLRTLRVDSTADVFRHVFRANTWDDRTPEYTIPVHLERLYVQRKQLFPGKVQPMFPGEGSFPDGYCYHFLWRARSLQTLSLCAHSDLSRAPPQDALPNLRQYAGQIDSALPMAKGRRVEAFSLTFAPDVRQGLTTLASLGRHFPDLKMLSLVMKEWEPEVIYIVSHQFTKLRKLRIVYDIGGPNEDLVVSFGPDYFLLMPELHTVQIFSTPADHSTRAAHPKHLFDPTFNSVEEELQNLVIPWNRFCSSLREVQLMAGYVMNRGFEGDKWKMTRVDKYDTAEDFQY</sequence>
<dbReference type="SUPFAM" id="SSF52047">
    <property type="entry name" value="RNI-like"/>
    <property type="match status" value="1"/>
</dbReference>
<dbReference type="EMBL" id="KB445802">
    <property type="protein sequence ID" value="EMD34604.1"/>
    <property type="molecule type" value="Genomic_DNA"/>
</dbReference>
<evidence type="ECO:0008006" key="3">
    <source>
        <dbReference type="Google" id="ProtNLM"/>
    </source>
</evidence>
<reference evidence="1 2" key="1">
    <citation type="journal article" date="2012" name="Proc. Natl. Acad. Sci. U.S.A.">
        <title>Comparative genomics of Ceriporiopsis subvermispora and Phanerochaete chrysosporium provide insight into selective ligninolysis.</title>
        <authorList>
            <person name="Fernandez-Fueyo E."/>
            <person name="Ruiz-Duenas F.J."/>
            <person name="Ferreira P."/>
            <person name="Floudas D."/>
            <person name="Hibbett D.S."/>
            <person name="Canessa P."/>
            <person name="Larrondo L.F."/>
            <person name="James T.Y."/>
            <person name="Seelenfreund D."/>
            <person name="Lobos S."/>
            <person name="Polanco R."/>
            <person name="Tello M."/>
            <person name="Honda Y."/>
            <person name="Watanabe T."/>
            <person name="Watanabe T."/>
            <person name="Ryu J.S."/>
            <person name="Kubicek C.P."/>
            <person name="Schmoll M."/>
            <person name="Gaskell J."/>
            <person name="Hammel K.E."/>
            <person name="St John F.J."/>
            <person name="Vanden Wymelenberg A."/>
            <person name="Sabat G."/>
            <person name="Splinter BonDurant S."/>
            <person name="Syed K."/>
            <person name="Yadav J.S."/>
            <person name="Doddapaneni H."/>
            <person name="Subramanian V."/>
            <person name="Lavin J.L."/>
            <person name="Oguiza J.A."/>
            <person name="Perez G."/>
            <person name="Pisabarro A.G."/>
            <person name="Ramirez L."/>
            <person name="Santoyo F."/>
            <person name="Master E."/>
            <person name="Coutinho P.M."/>
            <person name="Henrissat B."/>
            <person name="Lombard V."/>
            <person name="Magnuson J.K."/>
            <person name="Kuees U."/>
            <person name="Hori C."/>
            <person name="Igarashi K."/>
            <person name="Samejima M."/>
            <person name="Held B.W."/>
            <person name="Barry K.W."/>
            <person name="LaButti K.M."/>
            <person name="Lapidus A."/>
            <person name="Lindquist E.A."/>
            <person name="Lucas S.M."/>
            <person name="Riley R."/>
            <person name="Salamov A.A."/>
            <person name="Hoffmeister D."/>
            <person name="Schwenk D."/>
            <person name="Hadar Y."/>
            <person name="Yarden O."/>
            <person name="de Vries R.P."/>
            <person name="Wiebenga A."/>
            <person name="Stenlid J."/>
            <person name="Eastwood D."/>
            <person name="Grigoriev I.V."/>
            <person name="Berka R.M."/>
            <person name="Blanchette R.A."/>
            <person name="Kersten P."/>
            <person name="Martinez A.T."/>
            <person name="Vicuna R."/>
            <person name="Cullen D."/>
        </authorList>
    </citation>
    <scope>NUCLEOTIDE SEQUENCE [LARGE SCALE GENOMIC DNA]</scope>
    <source>
        <strain evidence="1 2">B</strain>
    </source>
</reference>
<accession>M2PFA5</accession>
<dbReference type="HOGENOM" id="CLU_021923_0_0_1"/>
<dbReference type="OrthoDB" id="5354526at2759"/>